<dbReference type="Proteomes" id="UP000186400">
    <property type="component" value="Unassembled WGS sequence"/>
</dbReference>
<dbReference type="EMBL" id="FTMS01000011">
    <property type="protein sequence ID" value="SIQ58077.1"/>
    <property type="molecule type" value="Genomic_DNA"/>
</dbReference>
<accession>A0A1N6TXR2</accession>
<evidence type="ECO:0000313" key="2">
    <source>
        <dbReference type="EMBL" id="SIQ58077.1"/>
    </source>
</evidence>
<keyword evidence="3" id="KW-1185">Reference proteome</keyword>
<evidence type="ECO:0000256" key="1">
    <source>
        <dbReference type="SAM" id="Coils"/>
    </source>
</evidence>
<dbReference type="RefSeq" id="WP_076489007.1">
    <property type="nucleotide sequence ID" value="NZ_FTMS01000011.1"/>
</dbReference>
<dbReference type="STRING" id="159291.SAMN05920897_11132"/>
<gene>
    <name evidence="2" type="ORF">SAMN05920897_11132</name>
</gene>
<dbReference type="AlphaFoldDB" id="A0A1N6TXR2"/>
<name>A0A1N6TXR2_9SPIO</name>
<reference evidence="2 3" key="1">
    <citation type="submission" date="2017-01" db="EMBL/GenBank/DDBJ databases">
        <authorList>
            <person name="Mah S.A."/>
            <person name="Swanson W.J."/>
            <person name="Moy G.W."/>
            <person name="Vacquier V.D."/>
        </authorList>
    </citation>
    <scope>NUCLEOTIDE SEQUENCE [LARGE SCALE GENOMIC DNA]</scope>
    <source>
        <strain evidence="2 3">ASpG1</strain>
    </source>
</reference>
<organism evidence="2 3">
    <name type="scientific">Alkalispirochaeta americana</name>
    <dbReference type="NCBI Taxonomy" id="159291"/>
    <lineage>
        <taxon>Bacteria</taxon>
        <taxon>Pseudomonadati</taxon>
        <taxon>Spirochaetota</taxon>
        <taxon>Spirochaetia</taxon>
        <taxon>Spirochaetales</taxon>
        <taxon>Spirochaetaceae</taxon>
        <taxon>Alkalispirochaeta</taxon>
    </lineage>
</organism>
<evidence type="ECO:0000313" key="3">
    <source>
        <dbReference type="Proteomes" id="UP000186400"/>
    </source>
</evidence>
<keyword evidence="1" id="KW-0175">Coiled coil</keyword>
<dbReference type="OrthoDB" id="9904228at2"/>
<protein>
    <submittedName>
        <fullName evidence="2">Uncharacterized protein</fullName>
    </submittedName>
</protein>
<feature type="coiled-coil region" evidence="1">
    <location>
        <begin position="195"/>
        <end position="225"/>
    </location>
</feature>
<sequence length="335" mass="38326">MSGGKAFYRTRLLIQVALVFVLQVLLLDHVAAQDTVPLQRELEDQGYTVISFQQEGPRVVGELRHHQNFSVSISSTTGLGPEEIGRFLQLHEFLAALPGLQIGRVRLSVEGRRITAGVVPREYLLQGVDYRPYLPGGMRFVFEDSWSYDFRLMVENFSLRIHGQFLTPRQLSERVVGAVENPAGYIRSSDPYYLAQRLEQQQRDMEALEEALRVALREQTRLMKDQRLAQESALAERAEDLSRVFRENFEQVSEELDMVRRGVVFLEGRSFFGSLREISPRALSATLELLQEEPSLDPDQVRDRVNQKLPEGDPPLHRRHVEAVLAVYRGELPGR</sequence>
<proteinExistence type="predicted"/>